<dbReference type="InterPro" id="IPR013083">
    <property type="entry name" value="Znf_RING/FYVE/PHD"/>
</dbReference>
<evidence type="ECO:0000256" key="2">
    <source>
        <dbReference type="ARBA" id="ARBA00010210"/>
    </source>
</evidence>
<comment type="subunit">
    <text evidence="11">Component of an histone acetyltransferase complex. Interacts with H3K4me3 and to a lesser extent with H3K4me2.</text>
</comment>
<evidence type="ECO:0000256" key="4">
    <source>
        <dbReference type="ARBA" id="ARBA00022771"/>
    </source>
</evidence>
<keyword evidence="7 11" id="KW-0539">Nucleus</keyword>
<dbReference type="PANTHER" id="PTHR10333:SF42">
    <property type="entry name" value="INHIBITOR OF GROWTH PROTEIN 5"/>
    <property type="match status" value="1"/>
</dbReference>
<dbReference type="STRING" id="49012.A0A0F7RRX0"/>
<gene>
    <name evidence="15" type="primary">SSCI01870.1</name>
    <name evidence="14" type="ORF">SPSC_00468</name>
</gene>
<protein>
    <recommendedName>
        <fullName evidence="11">Chromatin modification-related protein</fullName>
    </recommendedName>
</protein>
<feature type="compositionally biased region" description="Low complexity" evidence="12">
    <location>
        <begin position="196"/>
        <end position="205"/>
    </location>
</feature>
<dbReference type="AlphaFoldDB" id="A0A0F7RRX0"/>
<dbReference type="InterPro" id="IPR028651">
    <property type="entry name" value="ING_fam"/>
</dbReference>
<dbReference type="InterPro" id="IPR001965">
    <property type="entry name" value="Znf_PHD"/>
</dbReference>
<dbReference type="OrthoDB" id="5411773at2759"/>
<dbReference type="InterPro" id="IPR024610">
    <property type="entry name" value="ING_N_histone-binding"/>
</dbReference>
<dbReference type="Gene3D" id="6.10.140.1740">
    <property type="match status" value="1"/>
</dbReference>
<dbReference type="GO" id="GO:0006355">
    <property type="term" value="P:regulation of DNA-templated transcription"/>
    <property type="evidence" value="ECO:0007669"/>
    <property type="project" value="TreeGrafter"/>
</dbReference>
<evidence type="ECO:0000313" key="14">
    <source>
        <dbReference type="EMBL" id="CDR87342.1"/>
    </source>
</evidence>
<keyword evidence="5 9" id="KW-0862">Zinc</keyword>
<comment type="domain">
    <text evidence="11">The PHD-type zinc finger mediates the binding to H3K4me3.</text>
</comment>
<dbReference type="EMBL" id="LK056653">
    <property type="protein sequence ID" value="CDR87342.1"/>
    <property type="molecule type" value="Genomic_DNA"/>
</dbReference>
<name>A0A0F7RRX0_9BASI</name>
<evidence type="ECO:0000256" key="6">
    <source>
        <dbReference type="ARBA" id="ARBA00022853"/>
    </source>
</evidence>
<feature type="binding site" evidence="9">
    <location>
        <position position="305"/>
    </location>
    <ligand>
        <name>Zn(2+)</name>
        <dbReference type="ChEBI" id="CHEBI:29105"/>
        <label>2</label>
    </ligand>
</feature>
<feature type="domain" description="PHD-type" evidence="13">
    <location>
        <begin position="280"/>
        <end position="332"/>
    </location>
</feature>
<reference evidence="15" key="2">
    <citation type="submission" date="2014-06" db="EMBL/GenBank/DDBJ databases">
        <authorList>
            <person name="Berkman J.Paul."/>
        </authorList>
    </citation>
    <scope>NUCLEOTIDE SEQUENCE [LARGE SCALE GENOMIC DNA]</scope>
</reference>
<dbReference type="CDD" id="cd15587">
    <property type="entry name" value="PHD_Yng1p_like"/>
    <property type="match status" value="1"/>
</dbReference>
<dbReference type="PROSITE" id="PS50016">
    <property type="entry name" value="ZF_PHD_2"/>
    <property type="match status" value="1"/>
</dbReference>
<feature type="site" description="Histone H3K4me3 binding" evidence="8">
    <location>
        <position position="297"/>
    </location>
</feature>
<dbReference type="GO" id="GO:0005634">
    <property type="term" value="C:nucleus"/>
    <property type="evidence" value="ECO:0007669"/>
    <property type="project" value="UniProtKB-SubCell"/>
</dbReference>
<reference evidence="16" key="1">
    <citation type="submission" date="2014-06" db="EMBL/GenBank/DDBJ databases">
        <authorList>
            <person name="Berkman P.J."/>
        </authorList>
    </citation>
    <scope>NUCLEOTIDE SEQUENCE [LARGE SCALE GENOMIC DNA]</scope>
</reference>
<evidence type="ECO:0000313" key="16">
    <source>
        <dbReference type="Proteomes" id="UP000242770"/>
    </source>
</evidence>
<feature type="binding site" evidence="9">
    <location>
        <position position="329"/>
    </location>
    <ligand>
        <name>Zn(2+)</name>
        <dbReference type="ChEBI" id="CHEBI:29105"/>
        <label>2</label>
    </ligand>
</feature>
<keyword evidence="14" id="KW-0808">Transferase</keyword>
<keyword evidence="6 11" id="KW-0156">Chromatin regulator</keyword>
<dbReference type="GO" id="GO:0008270">
    <property type="term" value="F:zinc ion binding"/>
    <property type="evidence" value="ECO:0007669"/>
    <property type="project" value="UniProtKB-KW"/>
</dbReference>
<evidence type="ECO:0000256" key="1">
    <source>
        <dbReference type="ARBA" id="ARBA00004123"/>
    </source>
</evidence>
<dbReference type="Pfam" id="PF12998">
    <property type="entry name" value="ING"/>
    <property type="match status" value="1"/>
</dbReference>
<keyword evidence="3 9" id="KW-0479">Metal-binding</keyword>
<feature type="site" description="Histone H3K4me3 binding" evidence="8">
    <location>
        <position position="293"/>
    </location>
</feature>
<dbReference type="PANTHER" id="PTHR10333">
    <property type="entry name" value="INHIBITOR OF GROWTH PROTEIN"/>
    <property type="match status" value="1"/>
</dbReference>
<evidence type="ECO:0000256" key="5">
    <source>
        <dbReference type="ARBA" id="ARBA00022833"/>
    </source>
</evidence>
<sequence>MMHIEDPAEIAAIATEFISNLDNLPQEVSHMVKEIEHKDAKTQDLLPKIAARESQLREILQKGGSGLSNPAGNLSEADRVKAEKLADKIRTDYGRADEWSSQKEALSLRLWRAIHAHHKHLKDEMNKISPTVLANYSSTASTGTPQVPSLSALPAALAGLKSPAVEMDSPLAGLKRKGSLLSPGIGTLTPGTPMSAAARARAGGRTTPVDSGSPAPPERGLGGAVRGAGASRKARGGSLSASGPGRSGLSQSTELGGLGGLEGFEGEPGEGEEGEEKDDTPYCFCQRVSFGEMIGCDNAENDPDCKEWFHIGCVGVTKPLPQKWYCSECLAKLKNKRRRQ</sequence>
<dbReference type="SUPFAM" id="SSF57903">
    <property type="entry name" value="FYVE/PHD zinc finger"/>
    <property type="match status" value="1"/>
</dbReference>
<feature type="binding site" evidence="9">
    <location>
        <position position="326"/>
    </location>
    <ligand>
        <name>Zn(2+)</name>
        <dbReference type="ChEBI" id="CHEBI:29105"/>
        <label>2</label>
    </ligand>
</feature>
<dbReference type="InterPro" id="IPR011011">
    <property type="entry name" value="Znf_FYVE_PHD"/>
</dbReference>
<feature type="binding site" evidence="9">
    <location>
        <position position="283"/>
    </location>
    <ligand>
        <name>Zn(2+)</name>
        <dbReference type="ChEBI" id="CHEBI:29105"/>
        <label>1</label>
    </ligand>
</feature>
<evidence type="ECO:0000256" key="9">
    <source>
        <dbReference type="PIRSR" id="PIRSR628651-51"/>
    </source>
</evidence>
<evidence type="ECO:0000256" key="3">
    <source>
        <dbReference type="ARBA" id="ARBA00022723"/>
    </source>
</evidence>
<dbReference type="Proteomes" id="UP000242770">
    <property type="component" value="Unassembled WGS sequence"/>
</dbReference>
<feature type="region of interest" description="Disordered" evidence="12">
    <location>
        <begin position="176"/>
        <end position="278"/>
    </location>
</feature>
<dbReference type="SMART" id="SM01408">
    <property type="entry name" value="ING"/>
    <property type="match status" value="1"/>
</dbReference>
<evidence type="ECO:0000256" key="7">
    <source>
        <dbReference type="ARBA" id="ARBA00023242"/>
    </source>
</evidence>
<keyword evidence="16" id="KW-1185">Reference proteome</keyword>
<feature type="site" description="Histone H3K4me3 binding" evidence="8">
    <location>
        <position position="308"/>
    </location>
</feature>
<dbReference type="GO" id="GO:0000785">
    <property type="term" value="C:chromatin"/>
    <property type="evidence" value="ECO:0007669"/>
    <property type="project" value="UniProtKB-ARBA"/>
</dbReference>
<feature type="compositionally biased region" description="Low complexity" evidence="12">
    <location>
        <begin position="227"/>
        <end position="243"/>
    </location>
</feature>
<comment type="similarity">
    <text evidence="2 11">Belongs to the ING family.</text>
</comment>
<organism evidence="15 16">
    <name type="scientific">Sporisorium scitamineum</name>
    <dbReference type="NCBI Taxonomy" id="49012"/>
    <lineage>
        <taxon>Eukaryota</taxon>
        <taxon>Fungi</taxon>
        <taxon>Dikarya</taxon>
        <taxon>Basidiomycota</taxon>
        <taxon>Ustilaginomycotina</taxon>
        <taxon>Ustilaginomycetes</taxon>
        <taxon>Ustilaginales</taxon>
        <taxon>Ustilaginaceae</taxon>
        <taxon>Sporisorium</taxon>
    </lineage>
</organism>
<evidence type="ECO:0000256" key="12">
    <source>
        <dbReference type="SAM" id="MobiDB-lite"/>
    </source>
</evidence>
<feature type="binding site" evidence="9">
    <location>
        <position position="296"/>
    </location>
    <ligand>
        <name>Zn(2+)</name>
        <dbReference type="ChEBI" id="CHEBI:29105"/>
        <label>2</label>
    </ligand>
</feature>
<evidence type="ECO:0000256" key="11">
    <source>
        <dbReference type="RuleBase" id="RU361213"/>
    </source>
</evidence>
<accession>A0A0F7RRX0</accession>
<proteinExistence type="inferred from homology"/>
<evidence type="ECO:0000259" key="13">
    <source>
        <dbReference type="PROSITE" id="PS50016"/>
    </source>
</evidence>
<evidence type="ECO:0000313" key="15">
    <source>
        <dbReference type="EMBL" id="CDR98560.1"/>
    </source>
</evidence>
<dbReference type="GO" id="GO:0006325">
    <property type="term" value="P:chromatin organization"/>
    <property type="evidence" value="ECO:0007669"/>
    <property type="project" value="UniProtKB-KW"/>
</dbReference>
<feature type="site" description="Histone H3K4me3 binding" evidence="8">
    <location>
        <position position="282"/>
    </location>
</feature>
<dbReference type="CDD" id="cd16858">
    <property type="entry name" value="ING_ING3_Yng2p"/>
    <property type="match status" value="1"/>
</dbReference>
<feature type="binding site" evidence="9">
    <location>
        <position position="310"/>
    </location>
    <ligand>
        <name>Zn(2+)</name>
        <dbReference type="ChEBI" id="CHEBI:29105"/>
        <label>1</label>
    </ligand>
</feature>
<dbReference type="SMART" id="SM00249">
    <property type="entry name" value="PHD"/>
    <property type="match status" value="1"/>
</dbReference>
<dbReference type="Gene3D" id="3.30.40.10">
    <property type="entry name" value="Zinc/RING finger domain, C3HC4 (zinc finger)"/>
    <property type="match status" value="1"/>
</dbReference>
<dbReference type="GO" id="GO:0016740">
    <property type="term" value="F:transferase activity"/>
    <property type="evidence" value="ECO:0007669"/>
    <property type="project" value="UniProtKB-KW"/>
</dbReference>
<evidence type="ECO:0000256" key="10">
    <source>
        <dbReference type="PROSITE-ProRule" id="PRU00146"/>
    </source>
</evidence>
<dbReference type="EMBL" id="CCFA01000133">
    <property type="protein sequence ID" value="CDR98560.1"/>
    <property type="molecule type" value="Genomic_DNA"/>
</dbReference>
<evidence type="ECO:0000256" key="8">
    <source>
        <dbReference type="PIRSR" id="PIRSR628651-50"/>
    </source>
</evidence>
<keyword evidence="4 10" id="KW-0863">Zinc-finger</keyword>
<comment type="function">
    <text evidence="11">Component of an histone acetyltransferase complex.</text>
</comment>
<feature type="binding site" evidence="9">
    <location>
        <position position="313"/>
    </location>
    <ligand>
        <name>Zn(2+)</name>
        <dbReference type="ChEBI" id="CHEBI:29105"/>
        <label>1</label>
    </ligand>
</feature>
<feature type="compositionally biased region" description="Acidic residues" evidence="12">
    <location>
        <begin position="264"/>
        <end position="278"/>
    </location>
</feature>
<feature type="binding site" evidence="9">
    <location>
        <position position="285"/>
    </location>
    <ligand>
        <name>Zn(2+)</name>
        <dbReference type="ChEBI" id="CHEBI:29105"/>
        <label>1</label>
    </ligand>
</feature>
<reference evidence="14" key="3">
    <citation type="submission" date="2014-06" db="EMBL/GenBank/DDBJ databases">
        <authorList>
            <person name="Ju J."/>
            <person name="Zhang J."/>
        </authorList>
    </citation>
    <scope>NUCLEOTIDE SEQUENCE</scope>
    <source>
        <strain evidence="14">SscI8</strain>
    </source>
</reference>
<comment type="subcellular location">
    <subcellularLocation>
        <location evidence="1 11">Nucleus</location>
    </subcellularLocation>
</comment>
<dbReference type="InterPro" id="IPR019787">
    <property type="entry name" value="Znf_PHD-finger"/>
</dbReference>